<name>Q7RWK1_NEUCR</name>
<accession>Q7RWK1</accession>
<dbReference type="SUPFAM" id="SSF56399">
    <property type="entry name" value="ADP-ribosylation"/>
    <property type="match status" value="1"/>
</dbReference>
<dbReference type="OrthoDB" id="5151300at2759"/>
<dbReference type="Proteomes" id="UP000001805">
    <property type="component" value="Chromosome 5, Linkage Group VI"/>
</dbReference>
<reference evidence="2 3" key="1">
    <citation type="journal article" date="2003" name="Nature">
        <title>The genome sequence of the filamentous fungus Neurospora crassa.</title>
        <authorList>
            <person name="Galagan J.E."/>
            <person name="Calvo S.E."/>
            <person name="Borkovich K.A."/>
            <person name="Selker E.U."/>
            <person name="Read N.D."/>
            <person name="Jaffe D."/>
            <person name="FitzHugh W."/>
            <person name="Ma L.J."/>
            <person name="Smirnov S."/>
            <person name="Purcell S."/>
            <person name="Rehman B."/>
            <person name="Elkins T."/>
            <person name="Engels R."/>
            <person name="Wang S."/>
            <person name="Nielsen C.B."/>
            <person name="Butler J."/>
            <person name="Endrizzi M."/>
            <person name="Qui D."/>
            <person name="Ianakiev P."/>
            <person name="Bell-Pedersen D."/>
            <person name="Nelson M.A."/>
            <person name="Werner-Washburne M."/>
            <person name="Selitrennikoff C.P."/>
            <person name="Kinsey J.A."/>
            <person name="Braun E.L."/>
            <person name="Zelter A."/>
            <person name="Schulte U."/>
            <person name="Kothe G.O."/>
            <person name="Jedd G."/>
            <person name="Mewes W."/>
            <person name="Staben C."/>
            <person name="Marcotte E."/>
            <person name="Greenberg D."/>
            <person name="Roy A."/>
            <person name="Foley K."/>
            <person name="Naylor J."/>
            <person name="Stange-Thomann N."/>
            <person name="Barrett R."/>
            <person name="Gnerre S."/>
            <person name="Kamal M."/>
            <person name="Kamvysselis M."/>
            <person name="Mauceli E."/>
            <person name="Bielke C."/>
            <person name="Rudd S."/>
            <person name="Frishman D."/>
            <person name="Krystofova S."/>
            <person name="Rasmussen C."/>
            <person name="Metzenberg R.L."/>
            <person name="Perkins D.D."/>
            <person name="Kroken S."/>
            <person name="Cogoni C."/>
            <person name="Macino G."/>
            <person name="Catcheside D."/>
            <person name="Li W."/>
            <person name="Pratt R.J."/>
            <person name="Osmani S.A."/>
            <person name="DeSouza C.P."/>
            <person name="Glass L."/>
            <person name="Orbach M.J."/>
            <person name="Berglund J.A."/>
            <person name="Voelker R."/>
            <person name="Yarden O."/>
            <person name="Plamann M."/>
            <person name="Seiler S."/>
            <person name="Dunlap J."/>
            <person name="Radford A."/>
            <person name="Aramayo R."/>
            <person name="Natvig D.O."/>
            <person name="Alex L.A."/>
            <person name="Mannhaupt G."/>
            <person name="Ebbole D.J."/>
            <person name="Freitag M."/>
            <person name="Paulsen I."/>
            <person name="Sachs M.S."/>
            <person name="Lander E.S."/>
            <person name="Nusbaum C."/>
            <person name="Birren B."/>
        </authorList>
    </citation>
    <scope>NUCLEOTIDE SEQUENCE [LARGE SCALE GENOMIC DNA]</scope>
    <source>
        <strain evidence="3">ATCC 24698 / 74-OR23-1A / CBS 708.71 / DSM 1257 / FGSC 987</strain>
    </source>
</reference>
<gene>
    <name evidence="2" type="ORF">NCU05083</name>
</gene>
<dbReference type="AlphaFoldDB" id="Q7RWK1"/>
<protein>
    <recommendedName>
        <fullName evidence="1">DUF7587 domain-containing protein</fullName>
    </recommendedName>
</protein>
<dbReference type="InParanoid" id="Q7RWK1"/>
<dbReference type="RefSeq" id="XP_956072.2">
    <property type="nucleotide sequence ID" value="XM_950979.2"/>
</dbReference>
<dbReference type="Pfam" id="PF24494">
    <property type="entry name" value="DUF7587"/>
    <property type="match status" value="2"/>
</dbReference>
<evidence type="ECO:0000313" key="2">
    <source>
        <dbReference type="EMBL" id="EAA26836.2"/>
    </source>
</evidence>
<dbReference type="PANTHER" id="PTHR40781">
    <property type="match status" value="1"/>
</dbReference>
<evidence type="ECO:0000259" key="1">
    <source>
        <dbReference type="Pfam" id="PF24494"/>
    </source>
</evidence>
<dbReference type="VEuPathDB" id="FungiDB:NCU05083"/>
<feature type="domain" description="DUF7587" evidence="1">
    <location>
        <begin position="19"/>
        <end position="144"/>
    </location>
</feature>
<dbReference type="PANTHER" id="PTHR40781:SF1">
    <property type="match status" value="1"/>
</dbReference>
<dbReference type="KEGG" id="ncr:NCU05083"/>
<feature type="domain" description="DUF7587" evidence="1">
    <location>
        <begin position="174"/>
        <end position="290"/>
    </location>
</feature>
<evidence type="ECO:0000313" key="3">
    <source>
        <dbReference type="Proteomes" id="UP000001805"/>
    </source>
</evidence>
<dbReference type="EMBL" id="CM002241">
    <property type="protein sequence ID" value="EAA26836.2"/>
    <property type="molecule type" value="Genomic_DNA"/>
</dbReference>
<dbReference type="HOGENOM" id="CLU_990762_0_0_1"/>
<sequence>MPPRQPFHWVAHNQEDPQFPEFLFHIQHADSQATYSDSEISIKAADTAFGPSSVSDASELLGHAIRRQDWTDRRPSRFISTFEDAEQARQWGYLRNGPVYMYIINTRLLPQSAGKWVFWLSNSPCEYLILDQIPRNAIVASEKIRPRFVTTSQMASLAEKSERLRPWAVSRHNLPPRLYFVQHAGSQSTRDRIDVLDVYGNAVAFIDAIESAVQDIEINSLPELYAMIKNHVNWYQRRPSMFVSTFSVRKHAENWGRRCAGPVWMYEFDTSKLPASQLVFRARDFIDKYTDNEYLFLLQIPCCGLRDITLLVDGEPPREPLVHCFTPSPAW</sequence>
<dbReference type="InterPro" id="IPR056009">
    <property type="entry name" value="DUF7587"/>
</dbReference>
<proteinExistence type="predicted"/>
<organism evidence="2 3">
    <name type="scientific">Neurospora crassa (strain ATCC 24698 / 74-OR23-1A / CBS 708.71 / DSM 1257 / FGSC 987)</name>
    <dbReference type="NCBI Taxonomy" id="367110"/>
    <lineage>
        <taxon>Eukaryota</taxon>
        <taxon>Fungi</taxon>
        <taxon>Dikarya</taxon>
        <taxon>Ascomycota</taxon>
        <taxon>Pezizomycotina</taxon>
        <taxon>Sordariomycetes</taxon>
        <taxon>Sordariomycetidae</taxon>
        <taxon>Sordariales</taxon>
        <taxon>Sordariaceae</taxon>
        <taxon>Neurospora</taxon>
    </lineage>
</organism>
<dbReference type="GeneID" id="3872219"/>
<keyword evidence="3" id="KW-1185">Reference proteome</keyword>